<evidence type="ECO:0000313" key="3">
    <source>
        <dbReference type="Proteomes" id="UP000196581"/>
    </source>
</evidence>
<name>A0A1X6XJ03_9MICO</name>
<dbReference type="InterPro" id="IPR052907">
    <property type="entry name" value="Beta-lactamase/esterase"/>
</dbReference>
<reference evidence="3" key="1">
    <citation type="submission" date="2017-02" db="EMBL/GenBank/DDBJ databases">
        <authorList>
            <person name="Dridi B."/>
        </authorList>
    </citation>
    <scope>NUCLEOTIDE SEQUENCE [LARGE SCALE GENOMIC DNA]</scope>
    <source>
        <strain evidence="3">B Co 03.10</strain>
    </source>
</reference>
<dbReference type="PANTHER" id="PTHR43319:SF3">
    <property type="entry name" value="BETA-LACTAMASE-RELATED DOMAIN-CONTAINING PROTEIN"/>
    <property type="match status" value="1"/>
</dbReference>
<evidence type="ECO:0000259" key="1">
    <source>
        <dbReference type="Pfam" id="PF00144"/>
    </source>
</evidence>
<organism evidence="2 3">
    <name type="scientific">Brevibacterium yomogidense</name>
    <dbReference type="NCBI Taxonomy" id="946573"/>
    <lineage>
        <taxon>Bacteria</taxon>
        <taxon>Bacillati</taxon>
        <taxon>Actinomycetota</taxon>
        <taxon>Actinomycetes</taxon>
        <taxon>Micrococcales</taxon>
        <taxon>Brevibacteriaceae</taxon>
        <taxon>Brevibacterium</taxon>
    </lineage>
</organism>
<gene>
    <name evidence="2" type="ORF">FM105_10215</name>
</gene>
<sequence>MQSTLHGTSTDQFDGLRSAFEANLETGEDLGGSLVVNLDGENVVDLWGGYRDEDQTTPWTSDTIVNVWSTTKTVTYLAALMLADSGDIDLHAPVATYWPEFATNGKADIEVRHLLAHTSGVSGWDAPVTLEDMYDWEKSTAALAAQAPWWKPGSAGGYHAQNQGHLIGEVVRRATGLRLKQFVDEEIAGQLGADFQIGAREEDWGRISDVIPPPRLTMDESMPADHPMIRTFTQPVADASAANTAAWRRADMGAVNGHGNARSVARMLSAISLGGEVDGVRLLSPDTIEQVFDVQATGPDLVLGVPIRRGMGFALADAEAMPSLPEGRICYWGGWGGSVIIMDLDRRMTISYMMNKMGPGVVGSARSEQYLREIYQVMP</sequence>
<dbReference type="RefSeq" id="WP_087007836.1">
    <property type="nucleotide sequence ID" value="NZ_FWFF01000017.1"/>
</dbReference>
<dbReference type="Pfam" id="PF00144">
    <property type="entry name" value="Beta-lactamase"/>
    <property type="match status" value="1"/>
</dbReference>
<accession>A0A1X6XJ03</accession>
<dbReference type="SUPFAM" id="SSF56601">
    <property type="entry name" value="beta-lactamase/transpeptidase-like"/>
    <property type="match status" value="1"/>
</dbReference>
<dbReference type="Gene3D" id="3.40.710.10">
    <property type="entry name" value="DD-peptidase/beta-lactamase superfamily"/>
    <property type="match status" value="1"/>
</dbReference>
<dbReference type="EMBL" id="FWFF01000017">
    <property type="protein sequence ID" value="SLM99068.1"/>
    <property type="molecule type" value="Genomic_DNA"/>
</dbReference>
<evidence type="ECO:0000313" key="2">
    <source>
        <dbReference type="EMBL" id="SLM99068.1"/>
    </source>
</evidence>
<dbReference type="Proteomes" id="UP000196581">
    <property type="component" value="Unassembled WGS sequence"/>
</dbReference>
<dbReference type="InterPro" id="IPR001466">
    <property type="entry name" value="Beta-lactam-related"/>
</dbReference>
<dbReference type="AlphaFoldDB" id="A0A1X6XJ03"/>
<proteinExistence type="predicted"/>
<dbReference type="PANTHER" id="PTHR43319">
    <property type="entry name" value="BETA-LACTAMASE-RELATED"/>
    <property type="match status" value="1"/>
</dbReference>
<protein>
    <submittedName>
        <fullName evidence="2">Beta-lactamase class C and other penicillin binding proteins</fullName>
    </submittedName>
</protein>
<feature type="domain" description="Beta-lactamase-related" evidence="1">
    <location>
        <begin position="20"/>
        <end position="364"/>
    </location>
</feature>
<dbReference type="InterPro" id="IPR012338">
    <property type="entry name" value="Beta-lactam/transpept-like"/>
</dbReference>
<keyword evidence="3" id="KW-1185">Reference proteome</keyword>